<dbReference type="Proteomes" id="UP001197795">
    <property type="component" value="Unassembled WGS sequence"/>
</dbReference>
<comment type="caution">
    <text evidence="2">The sequence shown here is derived from an EMBL/GenBank/DDBJ whole genome shotgun (WGS) entry which is preliminary data.</text>
</comment>
<dbReference type="AlphaFoldDB" id="A0AAE3A0Q0"/>
<dbReference type="RefSeq" id="WP_227733840.1">
    <property type="nucleotide sequence ID" value="NZ_JAJEPV010000053.1"/>
</dbReference>
<accession>A0AAE3A0Q0</accession>
<evidence type="ECO:0000313" key="2">
    <source>
        <dbReference type="EMBL" id="MCC2121001.1"/>
    </source>
</evidence>
<dbReference type="EMBL" id="JAJEPV010000053">
    <property type="protein sequence ID" value="MCC2121001.1"/>
    <property type="molecule type" value="Genomic_DNA"/>
</dbReference>
<sequence>MKKSKRKKRGTKLLALFMLMVLVISTPNLKVCAEEVVNAPNTDISVEITNKEVAYSSVVQPLTTMFDCEIIMAFTLEGLEMTFTTSCVDIASVIGVKDIKVQQKMWYGWKTVMTSKGAENHNENLFAADLTYPDAVNGKTYRVICTHYADYDGYEEVENNTGAFKFVL</sequence>
<evidence type="ECO:0000313" key="3">
    <source>
        <dbReference type="Proteomes" id="UP001197795"/>
    </source>
</evidence>
<evidence type="ECO:0000256" key="1">
    <source>
        <dbReference type="SAM" id="SignalP"/>
    </source>
</evidence>
<keyword evidence="1" id="KW-0732">Signal</keyword>
<keyword evidence="3" id="KW-1185">Reference proteome</keyword>
<reference evidence="2 3" key="1">
    <citation type="submission" date="2021-10" db="EMBL/GenBank/DDBJ databases">
        <title>Anaerobic single-cell dispensing facilitates the cultivation of human gut bacteria.</title>
        <authorList>
            <person name="Afrizal A."/>
        </authorList>
    </citation>
    <scope>NUCLEOTIDE SEQUENCE [LARGE SCALE GENOMIC DNA]</scope>
    <source>
        <strain evidence="2 3">CLA-AA-H273</strain>
    </source>
</reference>
<organism evidence="2 3">
    <name type="scientific">Waltera acetigignens</name>
    <dbReference type="NCBI Taxonomy" id="2981769"/>
    <lineage>
        <taxon>Bacteria</taxon>
        <taxon>Bacillati</taxon>
        <taxon>Bacillota</taxon>
        <taxon>Clostridia</taxon>
        <taxon>Lachnospirales</taxon>
        <taxon>Lachnospiraceae</taxon>
        <taxon>Waltera</taxon>
    </lineage>
</organism>
<feature type="chain" id="PRO_5042232928" evidence="1">
    <location>
        <begin position="34"/>
        <end position="168"/>
    </location>
</feature>
<protein>
    <submittedName>
        <fullName evidence="2">Uncharacterized protein</fullName>
    </submittedName>
</protein>
<name>A0AAE3A0Q0_9FIRM</name>
<gene>
    <name evidence="2" type="ORF">LKD75_15660</name>
</gene>
<feature type="signal peptide" evidence="1">
    <location>
        <begin position="1"/>
        <end position="33"/>
    </location>
</feature>
<proteinExistence type="predicted"/>